<comment type="catalytic activity">
    <reaction evidence="10">
        <text>O-phospho-L-threonyl-[protein] + H2O = L-threonyl-[protein] + phosphate</text>
        <dbReference type="Rhea" id="RHEA:47004"/>
        <dbReference type="Rhea" id="RHEA-COMP:11060"/>
        <dbReference type="Rhea" id="RHEA-COMP:11605"/>
        <dbReference type="ChEBI" id="CHEBI:15377"/>
        <dbReference type="ChEBI" id="CHEBI:30013"/>
        <dbReference type="ChEBI" id="CHEBI:43474"/>
        <dbReference type="ChEBI" id="CHEBI:61977"/>
        <dbReference type="EC" id="3.1.3.16"/>
    </reaction>
</comment>
<dbReference type="InterPro" id="IPR016130">
    <property type="entry name" value="Tyr_Pase_AS"/>
</dbReference>
<dbReference type="KEGG" id="hgl:101701425"/>
<evidence type="ECO:0000256" key="4">
    <source>
        <dbReference type="ARBA" id="ARBA00013081"/>
    </source>
</evidence>
<dbReference type="InterPro" id="IPR003595">
    <property type="entry name" value="Tyr_Pase_cat"/>
</dbReference>
<evidence type="ECO:0000256" key="11">
    <source>
        <dbReference type="ARBA" id="ARBA00051722"/>
    </source>
</evidence>
<dbReference type="InterPro" id="IPR000387">
    <property type="entry name" value="Tyr_Pase_dom"/>
</dbReference>
<dbReference type="PROSITE" id="PS50056">
    <property type="entry name" value="TYR_PHOSPHATASE_2"/>
    <property type="match status" value="1"/>
</dbReference>
<dbReference type="PROSITE" id="PS50206">
    <property type="entry name" value="RHODANESE_3"/>
    <property type="match status" value="1"/>
</dbReference>
<dbReference type="GO" id="GO:0005634">
    <property type="term" value="C:nucleus"/>
    <property type="evidence" value="ECO:0007669"/>
    <property type="project" value="UniProtKB-SubCell"/>
</dbReference>
<evidence type="ECO:0000256" key="13">
    <source>
        <dbReference type="ARBA" id="ARBA00073900"/>
    </source>
</evidence>
<dbReference type="PROSITE" id="PS50054">
    <property type="entry name" value="TYR_PHOSPHATASE_DUAL"/>
    <property type="match status" value="1"/>
</dbReference>
<evidence type="ECO:0000256" key="6">
    <source>
        <dbReference type="ARBA" id="ARBA00022801"/>
    </source>
</evidence>
<dbReference type="GeneID" id="101701425"/>
<dbReference type="Gene3D" id="3.40.250.10">
    <property type="entry name" value="Rhodanese-like domain"/>
    <property type="match status" value="1"/>
</dbReference>
<evidence type="ECO:0000256" key="9">
    <source>
        <dbReference type="ARBA" id="ARBA00047761"/>
    </source>
</evidence>
<dbReference type="InterPro" id="IPR020422">
    <property type="entry name" value="TYR_PHOSPHATASE_DUAL_dom"/>
</dbReference>
<keyword evidence="6" id="KW-0378">Hydrolase</keyword>
<comment type="function">
    <text evidence="12">Dual specificity phosphatase that dephosphorylates MAP kinase MAPK1/ERK2 on both 'Thr-183' and 'Tyr-185', regulating its activity during the meiotic cell cycle.</text>
</comment>
<comment type="catalytic activity">
    <reaction evidence="11">
        <text>O-phospho-L-tyrosyl-[protein] + H2O = L-tyrosyl-[protein] + phosphate</text>
        <dbReference type="Rhea" id="RHEA:10684"/>
        <dbReference type="Rhea" id="RHEA-COMP:10136"/>
        <dbReference type="Rhea" id="RHEA-COMP:20101"/>
        <dbReference type="ChEBI" id="CHEBI:15377"/>
        <dbReference type="ChEBI" id="CHEBI:43474"/>
        <dbReference type="ChEBI" id="CHEBI:46858"/>
        <dbReference type="ChEBI" id="CHEBI:61978"/>
        <dbReference type="EC" id="3.1.3.48"/>
    </reaction>
</comment>
<evidence type="ECO:0000256" key="5">
    <source>
        <dbReference type="ARBA" id="ARBA00022553"/>
    </source>
</evidence>
<dbReference type="SUPFAM" id="SSF52799">
    <property type="entry name" value="(Phosphotyrosine protein) phosphatases II"/>
    <property type="match status" value="1"/>
</dbReference>
<protein>
    <recommendedName>
        <fullName evidence="13">Dual specificity protein phosphatase 1</fullName>
        <ecNumber evidence="4">3.1.3.16</ecNumber>
        <ecNumber evidence="3">3.1.3.48</ecNumber>
    </recommendedName>
    <alternativeName>
        <fullName evidence="14">Mitogen-activated protein kinase phosphatase 1</fullName>
    </alternativeName>
</protein>
<comment type="subcellular location">
    <subcellularLocation>
        <location evidence="1">Nucleus</location>
    </subcellularLocation>
</comment>
<dbReference type="Gene3D" id="3.90.190.10">
    <property type="entry name" value="Protein tyrosine phosphatase superfamily"/>
    <property type="match status" value="1"/>
</dbReference>
<evidence type="ECO:0000256" key="14">
    <source>
        <dbReference type="ARBA" id="ARBA00083818"/>
    </source>
</evidence>
<dbReference type="Pfam" id="PF00581">
    <property type="entry name" value="Rhodanese"/>
    <property type="match status" value="1"/>
</dbReference>
<dbReference type="AlphaFoldDB" id="A0AAX6R3P6"/>
<dbReference type="CDD" id="cd01446">
    <property type="entry name" value="DSP_MapKP"/>
    <property type="match status" value="1"/>
</dbReference>
<dbReference type="SMART" id="SM00195">
    <property type="entry name" value="DSPc"/>
    <property type="match status" value="1"/>
</dbReference>
<evidence type="ECO:0000313" key="20">
    <source>
        <dbReference type="RefSeq" id="XP_012932202.1"/>
    </source>
</evidence>
<dbReference type="SMART" id="SM00404">
    <property type="entry name" value="PTPc_motif"/>
    <property type="match status" value="1"/>
</dbReference>
<keyword evidence="5" id="KW-0597">Phosphoprotein</keyword>
<evidence type="ECO:0000256" key="2">
    <source>
        <dbReference type="ARBA" id="ARBA00008601"/>
    </source>
</evidence>
<evidence type="ECO:0000259" key="16">
    <source>
        <dbReference type="PROSITE" id="PS50054"/>
    </source>
</evidence>
<dbReference type="CDD" id="cd14565">
    <property type="entry name" value="DSP_MKP_classI"/>
    <property type="match status" value="1"/>
</dbReference>
<sequence length="584" mass="63845">MVMEVGILDAGGLRTLLRERAAQCLLLDCRSFFAFNAGHIAGSVNVRFSTIVRRRAKGTMGLEHIVPNAELRGRLLAGAYHAVVLLDERSAALDGAKRDGTLALAAGALCREARAAQVFFLKGGYEAFSASCPELCSKQSTPMGLSLPLSTCVPNSAESGCSSCSTPLYDQGGPVEILPFLYLGSAYHASRKDMLDALGITALINVSANCPNHFEGHYQYKSIPVEDNHKADISSWFNEAIDFIDSIKNAGGRVFVHCQAGISRSATICLAYLMRTNRVKLDEAFEFVKQRRSIISPNFSFMGQLLQFESQLRSAWPSAWHAINGELWGNESCSRQWWKEGLAASAPGWNSGYCGDGGRWHGTRWGSLEANRSPALSWATPLPRPRPRPRPGLARPQRRASLAGRQRRAQPPSSRKCAGAGAAARGERVGWVGPAAGVLGQARRRPRPLEPRPVPWERRRGLLTRAPVRLKARSRAARRAQREGRPRLAWTRRVRTPGRRLCVPAPVGGAGCACRSRTGTENRRPSGPPPQDRENLRRRDPQGMTWGLSPARVLSTLEGAGWRQFLFNSALVLGTNAGYCPSPL</sequence>
<keyword evidence="19" id="KW-1185">Reference proteome</keyword>
<evidence type="ECO:0000259" key="17">
    <source>
        <dbReference type="PROSITE" id="PS50056"/>
    </source>
</evidence>
<keyword evidence="7" id="KW-0904">Protein phosphatase</keyword>
<dbReference type="InterPro" id="IPR029021">
    <property type="entry name" value="Prot-tyrosine_phosphatase-like"/>
</dbReference>
<dbReference type="FunFam" id="3.90.190.10:FF:000015">
    <property type="entry name" value="Dual specificity phosphatase 4"/>
    <property type="match status" value="1"/>
</dbReference>
<dbReference type="Proteomes" id="UP000694906">
    <property type="component" value="Unplaced"/>
</dbReference>
<feature type="compositionally biased region" description="Basic and acidic residues" evidence="15">
    <location>
        <begin position="531"/>
        <end position="541"/>
    </location>
</feature>
<dbReference type="RefSeq" id="XP_012932202.1">
    <property type="nucleotide sequence ID" value="XM_013076748.2"/>
</dbReference>
<evidence type="ECO:0000256" key="12">
    <source>
        <dbReference type="ARBA" id="ARBA00056617"/>
    </source>
</evidence>
<name>A0AAX6R3P6_HETGA</name>
<dbReference type="GO" id="GO:0001706">
    <property type="term" value="P:endoderm formation"/>
    <property type="evidence" value="ECO:0007669"/>
    <property type="project" value="TreeGrafter"/>
</dbReference>
<dbReference type="FunFam" id="3.40.250.10:FF:000026">
    <property type="entry name" value="Dual specificity protein phosphatase"/>
    <property type="match status" value="1"/>
</dbReference>
<dbReference type="PANTHER" id="PTHR10159">
    <property type="entry name" value="DUAL SPECIFICITY PROTEIN PHOSPHATASE"/>
    <property type="match status" value="1"/>
</dbReference>
<dbReference type="InterPro" id="IPR000340">
    <property type="entry name" value="Dual-sp_phosphatase_cat-dom"/>
</dbReference>
<accession>A0AAX6R3P6</accession>
<feature type="domain" description="Rhodanese" evidence="18">
    <location>
        <begin position="20"/>
        <end position="137"/>
    </location>
</feature>
<evidence type="ECO:0000256" key="10">
    <source>
        <dbReference type="ARBA" id="ARBA00048336"/>
    </source>
</evidence>
<proteinExistence type="inferred from homology"/>
<dbReference type="InterPro" id="IPR008343">
    <property type="entry name" value="MKP"/>
</dbReference>
<dbReference type="SUPFAM" id="SSF52821">
    <property type="entry name" value="Rhodanese/Cell cycle control phosphatase"/>
    <property type="match status" value="1"/>
</dbReference>
<feature type="region of interest" description="Disordered" evidence="15">
    <location>
        <begin position="376"/>
        <end position="426"/>
    </location>
</feature>
<dbReference type="GO" id="GO:0005737">
    <property type="term" value="C:cytoplasm"/>
    <property type="evidence" value="ECO:0007669"/>
    <property type="project" value="TreeGrafter"/>
</dbReference>
<dbReference type="PROSITE" id="PS00383">
    <property type="entry name" value="TYR_PHOSPHATASE_1"/>
    <property type="match status" value="1"/>
</dbReference>
<organism evidence="19 20">
    <name type="scientific">Heterocephalus glaber</name>
    <name type="common">Naked mole rat</name>
    <dbReference type="NCBI Taxonomy" id="10181"/>
    <lineage>
        <taxon>Eukaryota</taxon>
        <taxon>Metazoa</taxon>
        <taxon>Chordata</taxon>
        <taxon>Craniata</taxon>
        <taxon>Vertebrata</taxon>
        <taxon>Euteleostomi</taxon>
        <taxon>Mammalia</taxon>
        <taxon>Eutheria</taxon>
        <taxon>Euarchontoglires</taxon>
        <taxon>Glires</taxon>
        <taxon>Rodentia</taxon>
        <taxon>Hystricomorpha</taxon>
        <taxon>Bathyergidae</taxon>
        <taxon>Heterocephalus</taxon>
    </lineage>
</organism>
<dbReference type="PRINTS" id="PR01764">
    <property type="entry name" value="MAPKPHPHTASE"/>
</dbReference>
<dbReference type="InterPro" id="IPR036873">
    <property type="entry name" value="Rhodanese-like_dom_sf"/>
</dbReference>
<gene>
    <name evidence="20" type="primary">LOC101701425</name>
</gene>
<dbReference type="EC" id="3.1.3.48" evidence="3"/>
<dbReference type="PRINTS" id="PR01908">
    <property type="entry name" value="ADSPHPHTASE"/>
</dbReference>
<dbReference type="Pfam" id="PF00782">
    <property type="entry name" value="DSPc"/>
    <property type="match status" value="1"/>
</dbReference>
<reference evidence="20" key="1">
    <citation type="submission" date="2025-08" db="UniProtKB">
        <authorList>
            <consortium name="RefSeq"/>
        </authorList>
    </citation>
    <scope>IDENTIFICATION</scope>
</reference>
<dbReference type="GO" id="GO:0004725">
    <property type="term" value="F:protein tyrosine phosphatase activity"/>
    <property type="evidence" value="ECO:0007669"/>
    <property type="project" value="UniProtKB-EC"/>
</dbReference>
<dbReference type="GO" id="GO:0004722">
    <property type="term" value="F:protein serine/threonine phosphatase activity"/>
    <property type="evidence" value="ECO:0007669"/>
    <property type="project" value="UniProtKB-EC"/>
</dbReference>
<evidence type="ECO:0000256" key="8">
    <source>
        <dbReference type="ARBA" id="ARBA00023242"/>
    </source>
</evidence>
<comment type="catalytic activity">
    <reaction evidence="9">
        <text>O-phospho-L-seryl-[protein] + H2O = L-seryl-[protein] + phosphate</text>
        <dbReference type="Rhea" id="RHEA:20629"/>
        <dbReference type="Rhea" id="RHEA-COMP:9863"/>
        <dbReference type="Rhea" id="RHEA-COMP:11604"/>
        <dbReference type="ChEBI" id="CHEBI:15377"/>
        <dbReference type="ChEBI" id="CHEBI:29999"/>
        <dbReference type="ChEBI" id="CHEBI:43474"/>
        <dbReference type="ChEBI" id="CHEBI:83421"/>
        <dbReference type="EC" id="3.1.3.16"/>
    </reaction>
</comment>
<evidence type="ECO:0000256" key="3">
    <source>
        <dbReference type="ARBA" id="ARBA00013064"/>
    </source>
</evidence>
<dbReference type="EC" id="3.1.3.16" evidence="4"/>
<feature type="domain" description="Tyrosine-protein phosphatase" evidence="16">
    <location>
        <begin position="173"/>
        <end position="314"/>
    </location>
</feature>
<evidence type="ECO:0000313" key="19">
    <source>
        <dbReference type="Proteomes" id="UP000694906"/>
    </source>
</evidence>
<evidence type="ECO:0000256" key="1">
    <source>
        <dbReference type="ARBA" id="ARBA00004123"/>
    </source>
</evidence>
<dbReference type="GO" id="GO:1903753">
    <property type="term" value="P:negative regulation of p38MAPK cascade"/>
    <property type="evidence" value="ECO:0007669"/>
    <property type="project" value="TreeGrafter"/>
</dbReference>
<evidence type="ECO:0000256" key="15">
    <source>
        <dbReference type="SAM" id="MobiDB-lite"/>
    </source>
</evidence>
<dbReference type="GO" id="GO:0017017">
    <property type="term" value="F:MAP kinase tyrosine/serine/threonine phosphatase activity"/>
    <property type="evidence" value="ECO:0007669"/>
    <property type="project" value="InterPro"/>
</dbReference>
<dbReference type="SMART" id="SM00450">
    <property type="entry name" value="RHOD"/>
    <property type="match status" value="1"/>
</dbReference>
<evidence type="ECO:0000259" key="18">
    <source>
        <dbReference type="PROSITE" id="PS50206"/>
    </source>
</evidence>
<dbReference type="InterPro" id="IPR001763">
    <property type="entry name" value="Rhodanese-like_dom"/>
</dbReference>
<comment type="similarity">
    <text evidence="2">Belongs to the protein-tyrosine phosphatase family. Non-receptor class dual specificity subfamily.</text>
</comment>
<evidence type="ECO:0000256" key="7">
    <source>
        <dbReference type="ARBA" id="ARBA00022912"/>
    </source>
</evidence>
<keyword evidence="8" id="KW-0539">Nucleus</keyword>
<feature type="region of interest" description="Disordered" evidence="15">
    <location>
        <begin position="514"/>
        <end position="545"/>
    </location>
</feature>
<feature type="domain" description="Tyrosine specific protein phosphatases" evidence="17">
    <location>
        <begin position="238"/>
        <end position="292"/>
    </location>
</feature>
<dbReference type="PANTHER" id="PTHR10159:SF309">
    <property type="entry name" value="DUAL SPECIFICITY PROTEIN PHOSPHATASE 1"/>
    <property type="match status" value="1"/>
</dbReference>